<evidence type="ECO:0000256" key="1">
    <source>
        <dbReference type="ARBA" id="ARBA00035885"/>
    </source>
</evidence>
<name>A0A1V9G5U5_9BACT</name>
<proteinExistence type="predicted"/>
<dbReference type="PANTHER" id="PTHR12521:SF0">
    <property type="entry name" value="ADP-RIBOSE GLYCOHYDROLASE OARD1"/>
    <property type="match status" value="1"/>
</dbReference>
<dbReference type="PROSITE" id="PS51154">
    <property type="entry name" value="MACRO"/>
    <property type="match status" value="1"/>
</dbReference>
<dbReference type="Pfam" id="PF01661">
    <property type="entry name" value="Macro"/>
    <property type="match status" value="1"/>
</dbReference>
<dbReference type="SMART" id="SM00506">
    <property type="entry name" value="A1pp"/>
    <property type="match status" value="1"/>
</dbReference>
<gene>
    <name evidence="3" type="ORF">A3860_14675</name>
</gene>
<organism evidence="3 4">
    <name type="scientific">Niastella vici</name>
    <dbReference type="NCBI Taxonomy" id="1703345"/>
    <lineage>
        <taxon>Bacteria</taxon>
        <taxon>Pseudomonadati</taxon>
        <taxon>Bacteroidota</taxon>
        <taxon>Chitinophagia</taxon>
        <taxon>Chitinophagales</taxon>
        <taxon>Chitinophagaceae</taxon>
        <taxon>Niastella</taxon>
    </lineage>
</organism>
<dbReference type="SUPFAM" id="SSF52949">
    <property type="entry name" value="Macro domain-like"/>
    <property type="match status" value="1"/>
</dbReference>
<dbReference type="InterPro" id="IPR050892">
    <property type="entry name" value="ADP-ribose_metab_enzymes"/>
</dbReference>
<accession>A0A1V9G5U5</accession>
<evidence type="ECO:0000313" key="4">
    <source>
        <dbReference type="Proteomes" id="UP000192796"/>
    </source>
</evidence>
<dbReference type="RefSeq" id="WP_081145678.1">
    <property type="nucleotide sequence ID" value="NZ_LVYD01000013.1"/>
</dbReference>
<dbReference type="STRING" id="1703345.A3860_14675"/>
<protein>
    <submittedName>
        <fullName evidence="3">Phosphatase</fullName>
    </submittedName>
</protein>
<evidence type="ECO:0000313" key="3">
    <source>
        <dbReference type="EMBL" id="OQP65836.1"/>
    </source>
</evidence>
<dbReference type="Gene3D" id="3.40.220.10">
    <property type="entry name" value="Leucine Aminopeptidase, subunit E, domain 1"/>
    <property type="match status" value="1"/>
</dbReference>
<sequence>MLKYITGNLLDSKAEALVNTVNTVGVMGKGIALQFKEAFRNNLKKYLDACKAKELQPGKLLVVRDQNALLGEKIIINFPTKTHWRQPSRYEYIEAGLIELSKVIKDEKIKSIAIPPLGCGNGGLEWDRVKSQIEKYLSNVDAEVFIYQPNSEVKAILQKENTKKDAKLTPARAQLLYLLFYYESLGEYSSLFSANKLAFVLQTLGEDLRLKFIKHHYGPYSHQIGHVLYALNGIYITGLEQKEAKPFEPLMLNYKKLNEVQEYVNKELSFEQKERLKNSIKLIDGFQSELSLEILASVAYILLENPSLSNEEVFNEVTWTDRKKKLFKKSYVDIAYRHLHDYSKTSDILLK</sequence>
<dbReference type="CDD" id="cd02901">
    <property type="entry name" value="Macro_Poa1p-like"/>
    <property type="match status" value="1"/>
</dbReference>
<dbReference type="EMBL" id="LVYD01000013">
    <property type="protein sequence ID" value="OQP65836.1"/>
    <property type="molecule type" value="Genomic_DNA"/>
</dbReference>
<reference evidence="3 4" key="1">
    <citation type="submission" date="2016-03" db="EMBL/GenBank/DDBJ databases">
        <title>Niastella vici sp. nov., isolated from farmland soil.</title>
        <authorList>
            <person name="Chen L."/>
            <person name="Wang D."/>
            <person name="Yang S."/>
            <person name="Wang G."/>
        </authorList>
    </citation>
    <scope>NUCLEOTIDE SEQUENCE [LARGE SCALE GENOMIC DNA]</scope>
    <source>
        <strain evidence="3 4">DJ57</strain>
    </source>
</reference>
<dbReference type="InterPro" id="IPR002589">
    <property type="entry name" value="Macro_dom"/>
</dbReference>
<evidence type="ECO:0000259" key="2">
    <source>
        <dbReference type="PROSITE" id="PS51154"/>
    </source>
</evidence>
<dbReference type="PANTHER" id="PTHR12521">
    <property type="entry name" value="PROTEIN C6ORF130"/>
    <property type="match status" value="1"/>
</dbReference>
<feature type="domain" description="Macro" evidence="2">
    <location>
        <begin position="1"/>
        <end position="165"/>
    </location>
</feature>
<dbReference type="InterPro" id="IPR043472">
    <property type="entry name" value="Macro_dom-like"/>
</dbReference>
<keyword evidence="4" id="KW-1185">Reference proteome</keyword>
<dbReference type="Proteomes" id="UP000192796">
    <property type="component" value="Unassembled WGS sequence"/>
</dbReference>
<dbReference type="GO" id="GO:0140291">
    <property type="term" value="P:peptidyl-glutamate ADP-deribosylation"/>
    <property type="evidence" value="ECO:0007669"/>
    <property type="project" value="TreeGrafter"/>
</dbReference>
<comment type="catalytic activity">
    <reaction evidence="1">
        <text>an N-(ADP-alpha-D-ribosyl)-thymidine in DNA + H2O = a thymidine in DNA + ADP-D-ribose</text>
        <dbReference type="Rhea" id="RHEA:71655"/>
        <dbReference type="Rhea" id="RHEA-COMP:13556"/>
        <dbReference type="Rhea" id="RHEA-COMP:18051"/>
        <dbReference type="ChEBI" id="CHEBI:15377"/>
        <dbReference type="ChEBI" id="CHEBI:57967"/>
        <dbReference type="ChEBI" id="CHEBI:137386"/>
        <dbReference type="ChEBI" id="CHEBI:191199"/>
    </reaction>
    <physiologicalReaction direction="left-to-right" evidence="1">
        <dbReference type="Rhea" id="RHEA:71656"/>
    </physiologicalReaction>
</comment>
<comment type="caution">
    <text evidence="3">The sequence shown here is derived from an EMBL/GenBank/DDBJ whole genome shotgun (WGS) entry which is preliminary data.</text>
</comment>
<dbReference type="OrthoDB" id="9780211at2"/>
<dbReference type="AlphaFoldDB" id="A0A1V9G5U5"/>